<proteinExistence type="predicted"/>
<keyword evidence="1" id="KW-0812">Transmembrane</keyword>
<gene>
    <name evidence="3" type="ORF">GCM10023350_22600</name>
</gene>
<dbReference type="Proteomes" id="UP001499882">
    <property type="component" value="Unassembled WGS sequence"/>
</dbReference>
<keyword evidence="1" id="KW-1133">Transmembrane helix</keyword>
<reference evidence="4" key="1">
    <citation type="journal article" date="2019" name="Int. J. Syst. Evol. Microbiol.">
        <title>The Global Catalogue of Microorganisms (GCM) 10K type strain sequencing project: providing services to taxonomists for standard genome sequencing and annotation.</title>
        <authorList>
            <consortium name="The Broad Institute Genomics Platform"/>
            <consortium name="The Broad Institute Genome Sequencing Center for Infectious Disease"/>
            <person name="Wu L."/>
            <person name="Ma J."/>
        </authorList>
    </citation>
    <scope>NUCLEOTIDE SEQUENCE [LARGE SCALE GENOMIC DNA]</scope>
    <source>
        <strain evidence="4">JCM 18532</strain>
    </source>
</reference>
<dbReference type="RefSeq" id="WP_345526878.1">
    <property type="nucleotide sequence ID" value="NZ_BAABKN010000014.1"/>
</dbReference>
<dbReference type="EMBL" id="BAABKN010000014">
    <property type="protein sequence ID" value="GAA4737994.1"/>
    <property type="molecule type" value="Genomic_DNA"/>
</dbReference>
<name>A0ABP8YT89_9ACTN</name>
<evidence type="ECO:0008006" key="5">
    <source>
        <dbReference type="Google" id="ProtNLM"/>
    </source>
</evidence>
<evidence type="ECO:0000256" key="2">
    <source>
        <dbReference type="SAM" id="SignalP"/>
    </source>
</evidence>
<evidence type="ECO:0000313" key="3">
    <source>
        <dbReference type="EMBL" id="GAA4737994.1"/>
    </source>
</evidence>
<keyword evidence="1" id="KW-0472">Membrane</keyword>
<keyword evidence="2" id="KW-0732">Signal</keyword>
<keyword evidence="4" id="KW-1185">Reference proteome</keyword>
<protein>
    <recommendedName>
        <fullName evidence="5">DUF916 domain-containing protein</fullName>
    </recommendedName>
</protein>
<feature type="signal peptide" evidence="2">
    <location>
        <begin position="1"/>
        <end position="31"/>
    </location>
</feature>
<feature type="transmembrane region" description="Helical" evidence="1">
    <location>
        <begin position="300"/>
        <end position="320"/>
    </location>
</feature>
<organism evidence="3 4">
    <name type="scientific">Nocardioides endophyticus</name>
    <dbReference type="NCBI Taxonomy" id="1353775"/>
    <lineage>
        <taxon>Bacteria</taxon>
        <taxon>Bacillati</taxon>
        <taxon>Actinomycetota</taxon>
        <taxon>Actinomycetes</taxon>
        <taxon>Propionibacteriales</taxon>
        <taxon>Nocardioidaceae</taxon>
        <taxon>Nocardioides</taxon>
    </lineage>
</organism>
<evidence type="ECO:0000313" key="4">
    <source>
        <dbReference type="Proteomes" id="UP001499882"/>
    </source>
</evidence>
<feature type="chain" id="PRO_5047516687" description="DUF916 domain-containing protein" evidence="2">
    <location>
        <begin position="32"/>
        <end position="351"/>
    </location>
</feature>
<accession>A0ABP8YT89</accession>
<evidence type="ECO:0000256" key="1">
    <source>
        <dbReference type="SAM" id="Phobius"/>
    </source>
</evidence>
<comment type="caution">
    <text evidence="3">The sequence shown here is derived from an EMBL/GenBank/DDBJ whole genome shotgun (WGS) entry which is preliminary data.</text>
</comment>
<sequence length="351" mass="36804">MLCTRQISRTVVVALLASIALLGASAGTAVAADDDVAWAVRTASNKFGADRQNYRYTLNPGGSIRDGLIVVNHGKKPIDLAVYAADGFTTDGGQLDLLTEDVESTNVGAWVHADKAKVRVLPGESVQVPFRLTLPENATPGDYLGGIITSLTQAGAVDGMNVDRRLAMRIRLRAGGDLEPGLMVVDPHVSPGGPSNPFGAAGATVDYTIRNTGNAILAAKQDVAVTGPFGLFRVAAADVPDAPELLPGEEWQVSVPVDGVRPAVRLAATVTLTPLMTDASGSVSPLDEVETTTHAWAMPWALLVLIVVVVALVVGGVVVTRRRRAEARRREDERVREAVAQAVRESAGAAQ</sequence>